<dbReference type="InterPro" id="IPR037523">
    <property type="entry name" value="VOC_core"/>
</dbReference>
<dbReference type="PROSITE" id="PS51819">
    <property type="entry name" value="VOC"/>
    <property type="match status" value="1"/>
</dbReference>
<dbReference type="Proteomes" id="UP000194360">
    <property type="component" value="Unassembled WGS sequence"/>
</dbReference>
<proteinExistence type="predicted"/>
<keyword evidence="3" id="KW-1185">Reference proteome</keyword>
<sequence length="141" mass="15166">MLTSCYPVLATGDVAAARAFWTGPMGFQITFDADWYVSLRREGHEIAVLDRDHPTIPEAYRGRSAAGVLVNLEVDDVDAEWTRLVVRGGLPVALELRDEDFGQRHFIVSGPDGVLVDVITEIPPSPEFAAAFADGVGAGPA</sequence>
<dbReference type="Gene3D" id="3.30.720.120">
    <property type="match status" value="1"/>
</dbReference>
<evidence type="ECO:0000259" key="1">
    <source>
        <dbReference type="PROSITE" id="PS51819"/>
    </source>
</evidence>
<dbReference type="InterPro" id="IPR029068">
    <property type="entry name" value="Glyas_Bleomycin-R_OHBP_Dase"/>
</dbReference>
<comment type="caution">
    <text evidence="2">The sequence shown here is derived from an EMBL/GenBank/DDBJ whole genome shotgun (WGS) entry which is preliminary data.</text>
</comment>
<feature type="domain" description="VOC" evidence="1">
    <location>
        <begin position="3"/>
        <end position="121"/>
    </location>
</feature>
<dbReference type="STRING" id="2074.BG845_01446"/>
<evidence type="ECO:0000313" key="2">
    <source>
        <dbReference type="EMBL" id="OSY42526.1"/>
    </source>
</evidence>
<evidence type="ECO:0000313" key="3">
    <source>
        <dbReference type="Proteomes" id="UP000194360"/>
    </source>
</evidence>
<dbReference type="EMBL" id="MIGB01000005">
    <property type="protein sequence ID" value="OSY42526.1"/>
    <property type="molecule type" value="Genomic_DNA"/>
</dbReference>
<dbReference type="Pfam" id="PF00903">
    <property type="entry name" value="Glyoxalase"/>
    <property type="match status" value="1"/>
</dbReference>
<name>A0A1Y2N503_PSEAH</name>
<dbReference type="InterPro" id="IPR004360">
    <property type="entry name" value="Glyas_Fos-R_dOase_dom"/>
</dbReference>
<protein>
    <submittedName>
        <fullName evidence="2">Glyoxalase-like domain protein</fullName>
    </submittedName>
</protein>
<dbReference type="RefSeq" id="WP_085911726.1">
    <property type="nucleotide sequence ID" value="NZ_AP018920.1"/>
</dbReference>
<dbReference type="AlphaFoldDB" id="A0A1Y2N503"/>
<accession>A0A1Y2N503</accession>
<reference evidence="2 3" key="1">
    <citation type="submission" date="2016-09" db="EMBL/GenBank/DDBJ databases">
        <title>Pseudonocardia autotrophica DSM535, a candidate organism with high potential of specific P450 cytochromes.</title>
        <authorList>
            <person name="Grumaz C."/>
            <person name="Vainshtein Y."/>
            <person name="Kirstahler P."/>
            <person name="Sohn K."/>
        </authorList>
    </citation>
    <scope>NUCLEOTIDE SEQUENCE [LARGE SCALE GENOMIC DNA]</scope>
    <source>
        <strain evidence="2 3">DSM 535</strain>
    </source>
</reference>
<dbReference type="Gene3D" id="3.30.720.110">
    <property type="match status" value="1"/>
</dbReference>
<dbReference type="OrthoDB" id="9798201at2"/>
<dbReference type="SUPFAM" id="SSF54593">
    <property type="entry name" value="Glyoxalase/Bleomycin resistance protein/Dihydroxybiphenyl dioxygenase"/>
    <property type="match status" value="1"/>
</dbReference>
<organism evidence="2 3">
    <name type="scientific">Pseudonocardia autotrophica</name>
    <name type="common">Amycolata autotrophica</name>
    <name type="synonym">Nocardia autotrophica</name>
    <dbReference type="NCBI Taxonomy" id="2074"/>
    <lineage>
        <taxon>Bacteria</taxon>
        <taxon>Bacillati</taxon>
        <taxon>Actinomycetota</taxon>
        <taxon>Actinomycetes</taxon>
        <taxon>Pseudonocardiales</taxon>
        <taxon>Pseudonocardiaceae</taxon>
        <taxon>Pseudonocardia</taxon>
    </lineage>
</organism>
<gene>
    <name evidence="2" type="ORF">BG845_01446</name>
</gene>